<dbReference type="Proteomes" id="UP000887013">
    <property type="component" value="Unassembled WGS sequence"/>
</dbReference>
<evidence type="ECO:0000313" key="2">
    <source>
        <dbReference type="Proteomes" id="UP000887013"/>
    </source>
</evidence>
<organism evidence="1 2">
    <name type="scientific">Nephila pilipes</name>
    <name type="common">Giant wood spider</name>
    <name type="synonym">Nephila maculata</name>
    <dbReference type="NCBI Taxonomy" id="299642"/>
    <lineage>
        <taxon>Eukaryota</taxon>
        <taxon>Metazoa</taxon>
        <taxon>Ecdysozoa</taxon>
        <taxon>Arthropoda</taxon>
        <taxon>Chelicerata</taxon>
        <taxon>Arachnida</taxon>
        <taxon>Araneae</taxon>
        <taxon>Araneomorphae</taxon>
        <taxon>Entelegynae</taxon>
        <taxon>Araneoidea</taxon>
        <taxon>Nephilidae</taxon>
        <taxon>Nephila</taxon>
    </lineage>
</organism>
<dbReference type="AlphaFoldDB" id="A0A8X6TSN0"/>
<accession>A0A8X6TSN0</accession>
<reference evidence="1" key="1">
    <citation type="submission" date="2020-08" db="EMBL/GenBank/DDBJ databases">
        <title>Multicomponent nature underlies the extraordinary mechanical properties of spider dragline silk.</title>
        <authorList>
            <person name="Kono N."/>
            <person name="Nakamura H."/>
            <person name="Mori M."/>
            <person name="Yoshida Y."/>
            <person name="Ohtoshi R."/>
            <person name="Malay A.D."/>
            <person name="Moran D.A.P."/>
            <person name="Tomita M."/>
            <person name="Numata K."/>
            <person name="Arakawa K."/>
        </authorList>
    </citation>
    <scope>NUCLEOTIDE SEQUENCE</scope>
</reference>
<keyword evidence="2" id="KW-1185">Reference proteome</keyword>
<sequence length="80" mass="8938">MTLSIIFGSAMEKEICLSARILSREKGPRHFFSLPWRVEKKNALKPSGRGQHSYELVALGSGPLKKAEFIVVVYGGKVYK</sequence>
<protein>
    <submittedName>
        <fullName evidence="1">Uncharacterized protein</fullName>
    </submittedName>
</protein>
<dbReference type="EMBL" id="BMAW01015910">
    <property type="protein sequence ID" value="GFT46099.1"/>
    <property type="molecule type" value="Genomic_DNA"/>
</dbReference>
<gene>
    <name evidence="1" type="ORF">NPIL_457011</name>
</gene>
<name>A0A8X6TSN0_NEPPI</name>
<comment type="caution">
    <text evidence="1">The sequence shown here is derived from an EMBL/GenBank/DDBJ whole genome shotgun (WGS) entry which is preliminary data.</text>
</comment>
<proteinExistence type="predicted"/>
<evidence type="ECO:0000313" key="1">
    <source>
        <dbReference type="EMBL" id="GFT46099.1"/>
    </source>
</evidence>